<comment type="catalytic activity">
    <reaction evidence="1">
        <text>3',5'-cyclic CMP + H2O = CMP + H(+)</text>
        <dbReference type="Rhea" id="RHEA:72675"/>
        <dbReference type="ChEBI" id="CHEBI:15377"/>
        <dbReference type="ChEBI" id="CHEBI:15378"/>
        <dbReference type="ChEBI" id="CHEBI:58003"/>
        <dbReference type="ChEBI" id="CHEBI:60377"/>
    </reaction>
    <physiologicalReaction direction="left-to-right" evidence="1">
        <dbReference type="Rhea" id="RHEA:72676"/>
    </physiologicalReaction>
</comment>
<evidence type="ECO:0000259" key="4">
    <source>
        <dbReference type="PROSITE" id="PS50206"/>
    </source>
</evidence>
<evidence type="ECO:0000313" key="6">
    <source>
        <dbReference type="Proteomes" id="UP001527099"/>
    </source>
</evidence>
<dbReference type="InterPro" id="IPR001763">
    <property type="entry name" value="Rhodanese-like_dom"/>
</dbReference>
<dbReference type="EMBL" id="JAMDMX010000001">
    <property type="protein sequence ID" value="MCY9691527.1"/>
    <property type="molecule type" value="Genomic_DNA"/>
</dbReference>
<dbReference type="SUPFAM" id="SSF52821">
    <property type="entry name" value="Rhodanese/Cell cycle control phosphatase"/>
    <property type="match status" value="1"/>
</dbReference>
<name>A0ABT4G5U4_9BACL</name>
<dbReference type="InterPro" id="IPR036866">
    <property type="entry name" value="RibonucZ/Hydroxyglut_hydro"/>
</dbReference>
<dbReference type="SMART" id="SM00450">
    <property type="entry name" value="RHOD"/>
    <property type="match status" value="1"/>
</dbReference>
<dbReference type="Pfam" id="PF00581">
    <property type="entry name" value="Rhodanese"/>
    <property type="match status" value="1"/>
</dbReference>
<evidence type="ECO:0000256" key="3">
    <source>
        <dbReference type="ARBA" id="ARBA00048505"/>
    </source>
</evidence>
<reference evidence="5 6" key="1">
    <citation type="submission" date="2022-05" db="EMBL/GenBank/DDBJ databases">
        <title>Genome Sequencing of Bee-Associated Microbes.</title>
        <authorList>
            <person name="Dunlap C."/>
        </authorList>
    </citation>
    <scope>NUCLEOTIDE SEQUENCE [LARGE SCALE GENOMIC DNA]</scope>
    <source>
        <strain evidence="5 6">NRRL B-14421</strain>
    </source>
</reference>
<dbReference type="SUPFAM" id="SSF56281">
    <property type="entry name" value="Metallo-hydrolase/oxidoreductase"/>
    <property type="match status" value="1"/>
</dbReference>
<sequence length="384" mass="42970">MNDKQVHGMNAAKLAKKVLKQTPIFILDVRNESDFNDWKIEGENVHIINVPYFELLDGVDEILDQIPDDQEVLVVCAKEGSSKFVAEQLVESGKQNISYLIDGMKSWSEYIEPVKIANLKDGGTLYQFIRLGKGCLSYMVISNGEAAVIDAVRTTAVFEDFAKENHAVIKHTLDTHLHADHISGGRQLAEKTGGSYWLPPKDATEVVFHYEKLEESSHLVVGQTEINIQPIYSPGHTIGSTSLIIDNQYLLSGDILFVKSIGRPDLAGKAEDWVADLRTTLYERYKQLSEDLIVLPAHFGTIAELGDRGQVAARLGDLFKENPGLNIHDESEFRRTVSENLPPQPNAYQEIRQTNMGKISPTTEEQREMEIGPNRCAVHDDKTK</sequence>
<accession>A0ABT4G5U4</accession>
<gene>
    <name evidence="5" type="ORF">M5X19_01110</name>
</gene>
<evidence type="ECO:0000256" key="1">
    <source>
        <dbReference type="ARBA" id="ARBA00034221"/>
    </source>
</evidence>
<dbReference type="Gene3D" id="3.60.15.10">
    <property type="entry name" value="Ribonuclease Z/Hydroxyacylglutathione hydrolase-like"/>
    <property type="match status" value="1"/>
</dbReference>
<dbReference type="PROSITE" id="PS50206">
    <property type="entry name" value="RHODANESE_3"/>
    <property type="match status" value="1"/>
</dbReference>
<organism evidence="5 6">
    <name type="scientific">Paenibacillus alginolyticus</name>
    <dbReference type="NCBI Taxonomy" id="59839"/>
    <lineage>
        <taxon>Bacteria</taxon>
        <taxon>Bacillati</taxon>
        <taxon>Bacillota</taxon>
        <taxon>Bacilli</taxon>
        <taxon>Bacillales</taxon>
        <taxon>Paenibacillaceae</taxon>
        <taxon>Paenibacillus</taxon>
    </lineage>
</organism>
<dbReference type="Gene3D" id="3.40.250.10">
    <property type="entry name" value="Rhodanese-like domain"/>
    <property type="match status" value="1"/>
</dbReference>
<dbReference type="InterPro" id="IPR036873">
    <property type="entry name" value="Rhodanese-like_dom_sf"/>
</dbReference>
<dbReference type="Pfam" id="PF00753">
    <property type="entry name" value="Lactamase_B"/>
    <property type="match status" value="1"/>
</dbReference>
<dbReference type="CDD" id="cd07724">
    <property type="entry name" value="POD-like_MBL-fold"/>
    <property type="match status" value="1"/>
</dbReference>
<evidence type="ECO:0000313" key="5">
    <source>
        <dbReference type="EMBL" id="MCY9691527.1"/>
    </source>
</evidence>
<dbReference type="InterPro" id="IPR001279">
    <property type="entry name" value="Metallo-B-lactamas"/>
</dbReference>
<proteinExistence type="predicted"/>
<evidence type="ECO:0000256" key="2">
    <source>
        <dbReference type="ARBA" id="ARBA00034301"/>
    </source>
</evidence>
<keyword evidence="6" id="KW-1185">Reference proteome</keyword>
<dbReference type="Proteomes" id="UP001527099">
    <property type="component" value="Unassembled WGS sequence"/>
</dbReference>
<feature type="domain" description="Rhodanese" evidence="4">
    <location>
        <begin position="20"/>
        <end position="116"/>
    </location>
</feature>
<comment type="caution">
    <text evidence="5">The sequence shown here is derived from an EMBL/GenBank/DDBJ whole genome shotgun (WGS) entry which is preliminary data.</text>
</comment>
<dbReference type="InterPro" id="IPR051682">
    <property type="entry name" value="Mito_Persulfide_Diox"/>
</dbReference>
<dbReference type="InterPro" id="IPR044528">
    <property type="entry name" value="POD-like_MBL-fold"/>
</dbReference>
<dbReference type="PANTHER" id="PTHR43084:SF7">
    <property type="entry name" value="BETA-LACTAMASE DOMAIN PROTEIN"/>
    <property type="match status" value="1"/>
</dbReference>
<comment type="function">
    <text evidence="2">Counteracts the endogenous Pycsar antiviral defense system. Phosphodiesterase that enables metal-dependent hydrolysis of host cyclic nucleotide Pycsar defense signals such as cCMP and cUMP.</text>
</comment>
<comment type="catalytic activity">
    <reaction evidence="3">
        <text>3',5'-cyclic UMP + H2O = UMP + H(+)</text>
        <dbReference type="Rhea" id="RHEA:70575"/>
        <dbReference type="ChEBI" id="CHEBI:15377"/>
        <dbReference type="ChEBI" id="CHEBI:15378"/>
        <dbReference type="ChEBI" id="CHEBI:57865"/>
        <dbReference type="ChEBI" id="CHEBI:184387"/>
    </reaction>
    <physiologicalReaction direction="left-to-right" evidence="3">
        <dbReference type="Rhea" id="RHEA:70576"/>
    </physiologicalReaction>
</comment>
<dbReference type="PANTHER" id="PTHR43084">
    <property type="entry name" value="PERSULFIDE DIOXYGENASE ETHE1"/>
    <property type="match status" value="1"/>
</dbReference>
<dbReference type="RefSeq" id="WP_029197387.1">
    <property type="nucleotide sequence ID" value="NZ_JAMDMW010000162.1"/>
</dbReference>
<protein>
    <submittedName>
        <fullName evidence="5">MBL fold metallo-hydrolase</fullName>
    </submittedName>
</protein>
<dbReference type="SMART" id="SM00849">
    <property type="entry name" value="Lactamase_B"/>
    <property type="match status" value="1"/>
</dbReference>